<evidence type="ECO:0000256" key="2">
    <source>
        <dbReference type="ARBA" id="ARBA00007663"/>
    </source>
</evidence>
<dbReference type="PIRSF" id="PIRSF004930">
    <property type="entry name" value="Tln_factor_SUA5"/>
    <property type="match status" value="1"/>
</dbReference>
<dbReference type="InterPro" id="IPR050156">
    <property type="entry name" value="TC-AMP_synthase_SUA5"/>
</dbReference>
<dbReference type="EMBL" id="JADKNH010000009">
    <property type="protein sequence ID" value="MBF4694555.1"/>
    <property type="molecule type" value="Genomic_DNA"/>
</dbReference>
<evidence type="ECO:0000256" key="1">
    <source>
        <dbReference type="ARBA" id="ARBA00004496"/>
    </source>
</evidence>
<dbReference type="RefSeq" id="WP_194702786.1">
    <property type="nucleotide sequence ID" value="NZ_JADKNH010000009.1"/>
</dbReference>
<comment type="similarity">
    <text evidence="2 13">Belongs to the SUA5 family.</text>
</comment>
<accession>A0ABR9ZVR7</accession>
<evidence type="ECO:0000256" key="8">
    <source>
        <dbReference type="ARBA" id="ARBA00022695"/>
    </source>
</evidence>
<comment type="caution">
    <text evidence="15">The sequence shown here is derived from an EMBL/GenBank/DDBJ whole genome shotgun (WGS) entry which is preliminary data.</text>
</comment>
<dbReference type="Pfam" id="PF01300">
    <property type="entry name" value="Sua5_yciO_yrdC"/>
    <property type="match status" value="1"/>
</dbReference>
<evidence type="ECO:0000313" key="16">
    <source>
        <dbReference type="Proteomes" id="UP000614200"/>
    </source>
</evidence>
<dbReference type="InterPro" id="IPR038385">
    <property type="entry name" value="Sua5/YwlC_C"/>
</dbReference>
<evidence type="ECO:0000256" key="7">
    <source>
        <dbReference type="ARBA" id="ARBA00022694"/>
    </source>
</evidence>
<feature type="domain" description="YrdC-like" evidence="14">
    <location>
        <begin position="18"/>
        <end position="204"/>
    </location>
</feature>
<dbReference type="InterPro" id="IPR006070">
    <property type="entry name" value="Sua5-like_dom"/>
</dbReference>
<evidence type="ECO:0000256" key="10">
    <source>
        <dbReference type="ARBA" id="ARBA00022840"/>
    </source>
</evidence>
<dbReference type="Gene3D" id="3.40.50.11030">
    <property type="entry name" value="Threonylcarbamoyl-AMP synthase, C-terminal domain"/>
    <property type="match status" value="1"/>
</dbReference>
<keyword evidence="5 13" id="KW-0963">Cytoplasm</keyword>
<sequence>MTKLIKIEEMNIDALELTRLLSAPAEALRQGGTVAFPTETVYGLGANALSDVAVAKIYEAKGRPSDNPLIVHISKVSELNELVLEIKPYALELMSAFWPGPITFIFRKNPKVPSKVTGGLDTVAVRMPDHPIALKLIELSGVPVAAPSANLSGKPSPTKAKHVIEDLMGKVDFIIDGPDAKVGLESTVLDVTGDMPMILRPGKITPEMIENIVGGCQLDPAISAEDLAGLAPRAPGMKYKHYAPEAEVEVVVGEASKIILTFESAVANAVDLNYKLGIMGFEEDLLVLEKFLETKYKADVLKRHIFLCTHGSIKHVEEFARLLFQNLRRCDEVHCDKILIRGVSEHGIGYAIMNRLKKASGGKVIRI</sequence>
<dbReference type="SUPFAM" id="SSF55821">
    <property type="entry name" value="YrdC/RibB"/>
    <property type="match status" value="1"/>
</dbReference>
<evidence type="ECO:0000256" key="3">
    <source>
        <dbReference type="ARBA" id="ARBA00012584"/>
    </source>
</evidence>
<dbReference type="PROSITE" id="PS51163">
    <property type="entry name" value="YRDC"/>
    <property type="match status" value="1"/>
</dbReference>
<keyword evidence="9 13" id="KW-0547">Nucleotide-binding</keyword>
<keyword evidence="6 13" id="KW-0808">Transferase</keyword>
<dbReference type="Pfam" id="PF03481">
    <property type="entry name" value="Sua5_C"/>
    <property type="match status" value="1"/>
</dbReference>
<evidence type="ECO:0000256" key="5">
    <source>
        <dbReference type="ARBA" id="ARBA00022490"/>
    </source>
</evidence>
<dbReference type="NCBIfam" id="TIGR00057">
    <property type="entry name" value="L-threonylcarbamoyladenylate synthase"/>
    <property type="match status" value="1"/>
</dbReference>
<evidence type="ECO:0000256" key="9">
    <source>
        <dbReference type="ARBA" id="ARBA00022741"/>
    </source>
</evidence>
<reference evidence="15 16" key="1">
    <citation type="submission" date="2020-11" db="EMBL/GenBank/DDBJ databases">
        <title>Fusibacter basophilias sp. nov.</title>
        <authorList>
            <person name="Qiu D."/>
        </authorList>
    </citation>
    <scope>NUCLEOTIDE SEQUENCE [LARGE SCALE GENOMIC DNA]</scope>
    <source>
        <strain evidence="15 16">Q10-2</strain>
    </source>
</reference>
<dbReference type="Gene3D" id="3.90.870.10">
    <property type="entry name" value="DHBP synthase"/>
    <property type="match status" value="1"/>
</dbReference>
<dbReference type="InterPro" id="IPR005145">
    <property type="entry name" value="Sua5_C"/>
</dbReference>
<comment type="function">
    <text evidence="13">Required for the formation of a threonylcarbamoyl group on adenosine at position 37 (t(6)A37) in tRNAs that read codons beginning with adenine.</text>
</comment>
<evidence type="ECO:0000256" key="11">
    <source>
        <dbReference type="ARBA" id="ARBA00029774"/>
    </source>
</evidence>
<dbReference type="PANTHER" id="PTHR17490:SF16">
    <property type="entry name" value="THREONYLCARBAMOYL-AMP SYNTHASE"/>
    <property type="match status" value="1"/>
</dbReference>
<dbReference type="PANTHER" id="PTHR17490">
    <property type="entry name" value="SUA5"/>
    <property type="match status" value="1"/>
</dbReference>
<dbReference type="EC" id="2.7.7.87" evidence="3 13"/>
<keyword evidence="8 13" id="KW-0548">Nucleotidyltransferase</keyword>
<evidence type="ECO:0000256" key="13">
    <source>
        <dbReference type="PIRNR" id="PIRNR004930"/>
    </source>
</evidence>
<keyword evidence="16" id="KW-1185">Reference proteome</keyword>
<evidence type="ECO:0000259" key="14">
    <source>
        <dbReference type="PROSITE" id="PS51163"/>
    </source>
</evidence>
<evidence type="ECO:0000313" key="15">
    <source>
        <dbReference type="EMBL" id="MBF4694555.1"/>
    </source>
</evidence>
<dbReference type="InterPro" id="IPR017945">
    <property type="entry name" value="DHBP_synth_RibB-like_a/b_dom"/>
</dbReference>
<evidence type="ECO:0000256" key="6">
    <source>
        <dbReference type="ARBA" id="ARBA00022679"/>
    </source>
</evidence>
<proteinExistence type="inferred from homology"/>
<keyword evidence="7 13" id="KW-0819">tRNA processing</keyword>
<protein>
    <recommendedName>
        <fullName evidence="4 13">Threonylcarbamoyl-AMP synthase</fullName>
        <shortName evidence="13">TC-AMP synthase</shortName>
        <ecNumber evidence="3 13">2.7.7.87</ecNumber>
    </recommendedName>
    <alternativeName>
        <fullName evidence="11 13">L-threonylcarbamoyladenylate synthase</fullName>
    </alternativeName>
</protein>
<organism evidence="15 16">
    <name type="scientific">Fusibacter ferrireducens</name>
    <dbReference type="NCBI Taxonomy" id="2785058"/>
    <lineage>
        <taxon>Bacteria</taxon>
        <taxon>Bacillati</taxon>
        <taxon>Bacillota</taxon>
        <taxon>Clostridia</taxon>
        <taxon>Eubacteriales</taxon>
        <taxon>Eubacteriales Family XII. Incertae Sedis</taxon>
        <taxon>Fusibacter</taxon>
    </lineage>
</organism>
<evidence type="ECO:0000256" key="4">
    <source>
        <dbReference type="ARBA" id="ARBA00015492"/>
    </source>
</evidence>
<name>A0ABR9ZVR7_9FIRM</name>
<comment type="catalytic activity">
    <reaction evidence="12 13">
        <text>L-threonine + hydrogencarbonate + ATP = L-threonylcarbamoyladenylate + diphosphate + H2O</text>
        <dbReference type="Rhea" id="RHEA:36407"/>
        <dbReference type="ChEBI" id="CHEBI:15377"/>
        <dbReference type="ChEBI" id="CHEBI:17544"/>
        <dbReference type="ChEBI" id="CHEBI:30616"/>
        <dbReference type="ChEBI" id="CHEBI:33019"/>
        <dbReference type="ChEBI" id="CHEBI:57926"/>
        <dbReference type="ChEBI" id="CHEBI:73682"/>
        <dbReference type="EC" id="2.7.7.87"/>
    </reaction>
</comment>
<evidence type="ECO:0000256" key="12">
    <source>
        <dbReference type="ARBA" id="ARBA00048366"/>
    </source>
</evidence>
<keyword evidence="10 13" id="KW-0067">ATP-binding</keyword>
<gene>
    <name evidence="15" type="ORF">ISU02_15700</name>
</gene>
<dbReference type="InterPro" id="IPR010923">
    <property type="entry name" value="T(6)A37_SUA5"/>
</dbReference>
<comment type="subcellular location">
    <subcellularLocation>
        <location evidence="1 13">Cytoplasm</location>
    </subcellularLocation>
</comment>
<dbReference type="Proteomes" id="UP000614200">
    <property type="component" value="Unassembled WGS sequence"/>
</dbReference>